<organism evidence="1 2">
    <name type="scientific">Paramecium sonneborni</name>
    <dbReference type="NCBI Taxonomy" id="65129"/>
    <lineage>
        <taxon>Eukaryota</taxon>
        <taxon>Sar</taxon>
        <taxon>Alveolata</taxon>
        <taxon>Ciliophora</taxon>
        <taxon>Intramacronucleata</taxon>
        <taxon>Oligohymenophorea</taxon>
        <taxon>Peniculida</taxon>
        <taxon>Parameciidae</taxon>
        <taxon>Paramecium</taxon>
    </lineage>
</organism>
<sequence length="77" mass="8887">MMNKVMALRLGNGLIWMIDIFVRKQQFIKVNIKMVTKLVDGMLFGFQDLKQVGDAIINKEMALRLGNGLIWMIDFIV</sequence>
<keyword evidence="2" id="KW-1185">Reference proteome</keyword>
<protein>
    <submittedName>
        <fullName evidence="1">Uncharacterized protein</fullName>
    </submittedName>
</protein>
<accession>A0A8S1PMF4</accession>
<reference evidence="1" key="1">
    <citation type="submission" date="2021-01" db="EMBL/GenBank/DDBJ databases">
        <authorList>
            <consortium name="Genoscope - CEA"/>
            <person name="William W."/>
        </authorList>
    </citation>
    <scope>NUCLEOTIDE SEQUENCE</scope>
</reference>
<evidence type="ECO:0000313" key="2">
    <source>
        <dbReference type="Proteomes" id="UP000692954"/>
    </source>
</evidence>
<dbReference type="EMBL" id="CAJJDN010000080">
    <property type="protein sequence ID" value="CAD8103718.1"/>
    <property type="molecule type" value="Genomic_DNA"/>
</dbReference>
<gene>
    <name evidence="1" type="ORF">PSON_ATCC_30995.1.T0800236</name>
</gene>
<comment type="caution">
    <text evidence="1">The sequence shown here is derived from an EMBL/GenBank/DDBJ whole genome shotgun (WGS) entry which is preliminary data.</text>
</comment>
<dbReference type="AlphaFoldDB" id="A0A8S1PMF4"/>
<evidence type="ECO:0000313" key="1">
    <source>
        <dbReference type="EMBL" id="CAD8103718.1"/>
    </source>
</evidence>
<dbReference type="Proteomes" id="UP000692954">
    <property type="component" value="Unassembled WGS sequence"/>
</dbReference>
<proteinExistence type="predicted"/>
<name>A0A8S1PMF4_9CILI</name>